<reference evidence="2 3" key="1">
    <citation type="journal article" date="2020" name="Microorganisms">
        <title>Osmotic Adaptation and Compatible Solute Biosynthesis of Phototrophic Bacteria as Revealed from Genome Analyses.</title>
        <authorList>
            <person name="Imhoff J.F."/>
            <person name="Rahn T."/>
            <person name="Kunzel S."/>
            <person name="Keller A."/>
            <person name="Neulinger S.C."/>
        </authorList>
    </citation>
    <scope>NUCLEOTIDE SEQUENCE [LARGE SCALE GENOMIC DNA]</scope>
    <source>
        <strain evidence="2 3">DSM 9895</strain>
    </source>
</reference>
<dbReference type="Pfam" id="PF07310">
    <property type="entry name" value="PAS_5"/>
    <property type="match status" value="1"/>
</dbReference>
<evidence type="ECO:0000256" key="1">
    <source>
        <dbReference type="SAM" id="MobiDB-lite"/>
    </source>
</evidence>
<dbReference type="EMBL" id="NRRL01000030">
    <property type="protein sequence ID" value="MBK1668802.1"/>
    <property type="molecule type" value="Genomic_DNA"/>
</dbReference>
<evidence type="ECO:0000313" key="2">
    <source>
        <dbReference type="EMBL" id="MBK1668802.1"/>
    </source>
</evidence>
<keyword evidence="3" id="KW-1185">Reference proteome</keyword>
<accession>A0ABS1DEB3</accession>
<dbReference type="Proteomes" id="UP001296873">
    <property type="component" value="Unassembled WGS sequence"/>
</dbReference>
<gene>
    <name evidence="2" type="ORF">CKO28_12250</name>
</gene>
<name>A0ABS1DEB3_9PROT</name>
<comment type="caution">
    <text evidence="2">The sequence shown here is derived from an EMBL/GenBank/DDBJ whole genome shotgun (WGS) entry which is preliminary data.</text>
</comment>
<sequence>MGSLLDFERPLPRGSRAQQRQSPSLDQAAVDKTFGKLRADALRELADYWLARRGDAAMPRRADIDPMALGSHHLPRLILADVLREPLRFHFQLVGEQLEHQLGGRFTGKTIDISAGAFFKPYQAVATQTRPIREFIRYDFNDGDPAGAFERLLLPLSEDGEMVTMVFGEAIYTRLITREGL</sequence>
<organism evidence="2 3">
    <name type="scientific">Rhodovibrio sodomensis</name>
    <dbReference type="NCBI Taxonomy" id="1088"/>
    <lineage>
        <taxon>Bacteria</taxon>
        <taxon>Pseudomonadati</taxon>
        <taxon>Pseudomonadota</taxon>
        <taxon>Alphaproteobacteria</taxon>
        <taxon>Rhodospirillales</taxon>
        <taxon>Rhodovibrionaceae</taxon>
        <taxon>Rhodovibrio</taxon>
    </lineage>
</organism>
<protein>
    <recommendedName>
        <fullName evidence="4">PAS domain-containing protein</fullName>
    </recommendedName>
</protein>
<dbReference type="InterPro" id="IPR009922">
    <property type="entry name" value="DUF1457"/>
</dbReference>
<evidence type="ECO:0008006" key="4">
    <source>
        <dbReference type="Google" id="ProtNLM"/>
    </source>
</evidence>
<feature type="region of interest" description="Disordered" evidence="1">
    <location>
        <begin position="1"/>
        <end position="26"/>
    </location>
</feature>
<proteinExistence type="predicted"/>
<feature type="compositionally biased region" description="Polar residues" evidence="1">
    <location>
        <begin position="16"/>
        <end position="25"/>
    </location>
</feature>
<evidence type="ECO:0000313" key="3">
    <source>
        <dbReference type="Proteomes" id="UP001296873"/>
    </source>
</evidence>
<feature type="compositionally biased region" description="Basic and acidic residues" evidence="1">
    <location>
        <begin position="1"/>
        <end position="11"/>
    </location>
</feature>